<dbReference type="RefSeq" id="WP_140944431.1">
    <property type="nucleotide sequence ID" value="NZ_FAOO01000003.1"/>
</dbReference>
<dbReference type="GO" id="GO:0051537">
    <property type="term" value="F:2 iron, 2 sulfur cluster binding"/>
    <property type="evidence" value="ECO:0007669"/>
    <property type="project" value="UniProtKB-KW"/>
</dbReference>
<reference evidence="7" key="1">
    <citation type="submission" date="2015-11" db="EMBL/GenBank/DDBJ databases">
        <authorList>
            <person name="Varghese N."/>
        </authorList>
    </citation>
    <scope>NUCLEOTIDE SEQUENCE [LARGE SCALE GENOMIC DNA]</scope>
</reference>
<feature type="domain" description="Iron-binding zinc finger CDGSH type" evidence="5">
    <location>
        <begin position="11"/>
        <end position="63"/>
    </location>
</feature>
<keyword evidence="1" id="KW-0001">2Fe-2S</keyword>
<dbReference type="AlphaFoldDB" id="A0A0S4MVR4"/>
<organism evidence="6 7">
    <name type="scientific">Candidatus Thermokryptus mobilis</name>
    <dbReference type="NCBI Taxonomy" id="1643428"/>
    <lineage>
        <taxon>Bacteria</taxon>
        <taxon>Pseudomonadati</taxon>
        <taxon>Candidatus Kryptoniota</taxon>
        <taxon>Candidatus Thermokryptus</taxon>
    </lineage>
</organism>
<dbReference type="Proteomes" id="UP000320623">
    <property type="component" value="Unassembled WGS sequence"/>
</dbReference>
<accession>A0A0S4MVR4</accession>
<sequence>MATVKVKASKNGPYVIEIESGKFEIERDLNVEIVEKKSIALCRCGQSGNKPFCDGTHRKVGFNADEVMVKISM</sequence>
<protein>
    <submittedName>
        <fullName evidence="6">Zn-finger domain of CDGSH type-containing protein</fullName>
    </submittedName>
</protein>
<keyword evidence="2" id="KW-0479">Metal-binding</keyword>
<dbReference type="SMART" id="SM00704">
    <property type="entry name" value="ZnF_CDGSH"/>
    <property type="match status" value="1"/>
</dbReference>
<dbReference type="InterPro" id="IPR042216">
    <property type="entry name" value="MitoNEET_CISD"/>
</dbReference>
<proteinExistence type="predicted"/>
<evidence type="ECO:0000256" key="1">
    <source>
        <dbReference type="ARBA" id="ARBA00022714"/>
    </source>
</evidence>
<dbReference type="OrthoDB" id="9795032at2"/>
<dbReference type="InterPro" id="IPR018967">
    <property type="entry name" value="FeS-contain_CDGSH-typ"/>
</dbReference>
<dbReference type="Pfam" id="PF09360">
    <property type="entry name" value="zf-CDGSH"/>
    <property type="match status" value="1"/>
</dbReference>
<evidence type="ECO:0000256" key="4">
    <source>
        <dbReference type="ARBA" id="ARBA00023014"/>
    </source>
</evidence>
<evidence type="ECO:0000259" key="5">
    <source>
        <dbReference type="SMART" id="SM00704"/>
    </source>
</evidence>
<dbReference type="GO" id="GO:0005737">
    <property type="term" value="C:cytoplasm"/>
    <property type="evidence" value="ECO:0007669"/>
    <property type="project" value="UniProtKB-ARBA"/>
</dbReference>
<evidence type="ECO:0000313" key="7">
    <source>
        <dbReference type="Proteomes" id="UP000320623"/>
    </source>
</evidence>
<evidence type="ECO:0000313" key="6">
    <source>
        <dbReference type="EMBL" id="CUU02996.1"/>
    </source>
</evidence>
<dbReference type="Gene3D" id="3.40.5.90">
    <property type="entry name" value="CDGSH iron-sulfur domain, mitoNEET-type"/>
    <property type="match status" value="1"/>
</dbReference>
<keyword evidence="4" id="KW-0411">Iron-sulfur</keyword>
<gene>
    <name evidence="6" type="ORF">JGI1_00646</name>
</gene>
<keyword evidence="3" id="KW-0408">Iron</keyword>
<evidence type="ECO:0000256" key="3">
    <source>
        <dbReference type="ARBA" id="ARBA00023004"/>
    </source>
</evidence>
<keyword evidence="7" id="KW-1185">Reference proteome</keyword>
<dbReference type="GO" id="GO:0046872">
    <property type="term" value="F:metal ion binding"/>
    <property type="evidence" value="ECO:0007669"/>
    <property type="project" value="UniProtKB-KW"/>
</dbReference>
<evidence type="ECO:0000256" key="2">
    <source>
        <dbReference type="ARBA" id="ARBA00022723"/>
    </source>
</evidence>
<dbReference type="EMBL" id="FAOO01000003">
    <property type="protein sequence ID" value="CUU02996.1"/>
    <property type="molecule type" value="Genomic_DNA"/>
</dbReference>
<dbReference type="STRING" id="1643428.GCA_001442855_00629"/>
<name>A0A0S4MVR4_9BACT</name>